<evidence type="ECO:0000313" key="2">
    <source>
        <dbReference type="EMBL" id="CAE1284009.1"/>
    </source>
</evidence>
<organism evidence="2 3">
    <name type="scientific">Acanthosepion pharaonis</name>
    <name type="common">Pharaoh cuttlefish</name>
    <name type="synonym">Sepia pharaonis</name>
    <dbReference type="NCBI Taxonomy" id="158019"/>
    <lineage>
        <taxon>Eukaryota</taxon>
        <taxon>Metazoa</taxon>
        <taxon>Spiralia</taxon>
        <taxon>Lophotrochozoa</taxon>
        <taxon>Mollusca</taxon>
        <taxon>Cephalopoda</taxon>
        <taxon>Coleoidea</taxon>
        <taxon>Decapodiformes</taxon>
        <taxon>Sepiida</taxon>
        <taxon>Sepiina</taxon>
        <taxon>Sepiidae</taxon>
        <taxon>Acanthosepion</taxon>
    </lineage>
</organism>
<evidence type="ECO:0000313" key="3">
    <source>
        <dbReference type="Proteomes" id="UP000597762"/>
    </source>
</evidence>
<accession>A0A812CZ08</accession>
<dbReference type="EMBL" id="CAHIKZ030002269">
    <property type="protein sequence ID" value="CAE1284009.1"/>
    <property type="molecule type" value="Genomic_DNA"/>
</dbReference>
<feature type="transmembrane region" description="Helical" evidence="1">
    <location>
        <begin position="134"/>
        <end position="155"/>
    </location>
</feature>
<keyword evidence="3" id="KW-1185">Reference proteome</keyword>
<sequence>MKKRDPEEEKPCEKDDKIAEEIPVCQQRSLLCRQTTENMASGHCEKVATNQHLPSIHPSVVTSDWQLAGNSAKRGRKYRLLSSHRYHHCAVAVDDLTAAIMASEIFPFFFVSIILIRFSLLFSRFYYYYYHHQFILNSFGFSLLAFFKFFFFFFFFVRLLILFFFFLLFLSFHLSFFFFFPNSLYISLSQCFSFRFL</sequence>
<feature type="transmembrane region" description="Helical" evidence="1">
    <location>
        <begin position="105"/>
        <end position="127"/>
    </location>
</feature>
<comment type="caution">
    <text evidence="2">The sequence shown here is derived from an EMBL/GenBank/DDBJ whole genome shotgun (WGS) entry which is preliminary data.</text>
</comment>
<keyword evidence="1" id="KW-1133">Transmembrane helix</keyword>
<proteinExistence type="predicted"/>
<dbReference type="Proteomes" id="UP000597762">
    <property type="component" value="Unassembled WGS sequence"/>
</dbReference>
<name>A0A812CZ08_ACAPH</name>
<feature type="transmembrane region" description="Helical" evidence="1">
    <location>
        <begin position="161"/>
        <end position="180"/>
    </location>
</feature>
<keyword evidence="1" id="KW-0812">Transmembrane</keyword>
<reference evidence="2" key="1">
    <citation type="submission" date="2021-01" db="EMBL/GenBank/DDBJ databases">
        <authorList>
            <person name="Li R."/>
            <person name="Bekaert M."/>
        </authorList>
    </citation>
    <scope>NUCLEOTIDE SEQUENCE</scope>
    <source>
        <strain evidence="2">Farmed</strain>
    </source>
</reference>
<evidence type="ECO:0000256" key="1">
    <source>
        <dbReference type="SAM" id="Phobius"/>
    </source>
</evidence>
<protein>
    <submittedName>
        <fullName evidence="2">Uncharacterized protein</fullName>
    </submittedName>
</protein>
<dbReference type="AlphaFoldDB" id="A0A812CZ08"/>
<gene>
    <name evidence="2" type="ORF">SPHA_44451</name>
</gene>
<keyword evidence="1" id="KW-0472">Membrane</keyword>